<name>A0ABQ8LSR6_LABRO</name>
<dbReference type="Gene3D" id="3.40.50.2300">
    <property type="match status" value="4"/>
</dbReference>
<dbReference type="InterPro" id="IPR001828">
    <property type="entry name" value="ANF_lig-bd_rcpt"/>
</dbReference>
<evidence type="ECO:0000256" key="1">
    <source>
        <dbReference type="ARBA" id="ARBA00004651"/>
    </source>
</evidence>
<dbReference type="InterPro" id="IPR011500">
    <property type="entry name" value="GPCR_3_9-Cys_dom"/>
</dbReference>
<dbReference type="Pfam" id="PF01094">
    <property type="entry name" value="ANF_receptor"/>
    <property type="match status" value="2"/>
</dbReference>
<reference evidence="13 14" key="1">
    <citation type="submission" date="2022-01" db="EMBL/GenBank/DDBJ databases">
        <title>A high-quality chromosome-level genome assembly of rohu carp, Labeo rohita.</title>
        <authorList>
            <person name="Arick M.A. II"/>
            <person name="Hsu C.-Y."/>
            <person name="Magbanua Z."/>
            <person name="Pechanova O."/>
            <person name="Grover C."/>
            <person name="Miller E."/>
            <person name="Thrash A."/>
            <person name="Ezzel L."/>
            <person name="Alam S."/>
            <person name="Benzie J."/>
            <person name="Hamilton M."/>
            <person name="Karsi A."/>
            <person name="Lawrence M.L."/>
            <person name="Peterson D.G."/>
        </authorList>
    </citation>
    <scope>NUCLEOTIDE SEQUENCE [LARGE SCALE GENOMIC DNA]</scope>
    <source>
        <strain evidence="14">BAU-BD-2019</strain>
        <tissue evidence="13">Blood</tissue>
    </source>
</reference>
<dbReference type="InterPro" id="IPR017978">
    <property type="entry name" value="GPCR_3_C"/>
</dbReference>
<feature type="domain" description="G-protein coupled receptors family 3 profile" evidence="12">
    <location>
        <begin position="1375"/>
        <end position="1639"/>
    </location>
</feature>
<evidence type="ECO:0000313" key="14">
    <source>
        <dbReference type="Proteomes" id="UP000830375"/>
    </source>
</evidence>
<dbReference type="Proteomes" id="UP000830375">
    <property type="component" value="Unassembled WGS sequence"/>
</dbReference>
<evidence type="ECO:0000256" key="10">
    <source>
        <dbReference type="ARBA" id="ARBA00023224"/>
    </source>
</evidence>
<keyword evidence="10" id="KW-0807">Transducer</keyword>
<dbReference type="PANTHER" id="PTHR24061:SF528">
    <property type="entry name" value="C-FAMILY ODORANT RECEPTOR OLFCD2-RELATED"/>
    <property type="match status" value="1"/>
</dbReference>
<keyword evidence="14" id="KW-1185">Reference proteome</keyword>
<comment type="subcellular location">
    <subcellularLocation>
        <location evidence="1">Cell membrane</location>
        <topology evidence="1">Multi-pass membrane protein</topology>
    </subcellularLocation>
</comment>
<dbReference type="Gene3D" id="2.10.50.30">
    <property type="entry name" value="GPCR, family 3, nine cysteines domain"/>
    <property type="match status" value="1"/>
</dbReference>
<organism evidence="13 14">
    <name type="scientific">Labeo rohita</name>
    <name type="common">Indian major carp</name>
    <name type="synonym">Cyprinus rohita</name>
    <dbReference type="NCBI Taxonomy" id="84645"/>
    <lineage>
        <taxon>Eukaryota</taxon>
        <taxon>Metazoa</taxon>
        <taxon>Chordata</taxon>
        <taxon>Craniata</taxon>
        <taxon>Vertebrata</taxon>
        <taxon>Euteleostomi</taxon>
        <taxon>Actinopterygii</taxon>
        <taxon>Neopterygii</taxon>
        <taxon>Teleostei</taxon>
        <taxon>Ostariophysi</taxon>
        <taxon>Cypriniformes</taxon>
        <taxon>Cyprinidae</taxon>
        <taxon>Labeoninae</taxon>
        <taxon>Labeonini</taxon>
        <taxon>Labeo</taxon>
    </lineage>
</organism>
<feature type="transmembrane region" description="Helical" evidence="11">
    <location>
        <begin position="734"/>
        <end position="754"/>
    </location>
</feature>
<keyword evidence="7 11" id="KW-0472">Membrane</keyword>
<dbReference type="InterPro" id="IPR000068">
    <property type="entry name" value="GPCR_3_Ca_sens_rcpt-rel"/>
</dbReference>
<evidence type="ECO:0000313" key="13">
    <source>
        <dbReference type="EMBL" id="KAI2653695.1"/>
    </source>
</evidence>
<dbReference type="Pfam" id="PF07562">
    <property type="entry name" value="NCD3G"/>
    <property type="match status" value="1"/>
</dbReference>
<feature type="transmembrane region" description="Helical" evidence="11">
    <location>
        <begin position="7"/>
        <end position="29"/>
    </location>
</feature>
<comment type="caution">
    <text evidence="13">The sequence shown here is derived from an EMBL/GenBank/DDBJ whole genome shotgun (WGS) entry which is preliminary data.</text>
</comment>
<dbReference type="PROSITE" id="PS50259">
    <property type="entry name" value="G_PROTEIN_RECEP_F3_4"/>
    <property type="match status" value="2"/>
</dbReference>
<feature type="transmembrane region" description="Helical" evidence="11">
    <location>
        <begin position="1534"/>
        <end position="1557"/>
    </location>
</feature>
<evidence type="ECO:0000259" key="12">
    <source>
        <dbReference type="PROSITE" id="PS50259"/>
    </source>
</evidence>
<dbReference type="InterPro" id="IPR028082">
    <property type="entry name" value="Peripla_BP_I"/>
</dbReference>
<dbReference type="PROSITE" id="PS00981">
    <property type="entry name" value="G_PROTEIN_RECEP_F3_3"/>
    <property type="match status" value="2"/>
</dbReference>
<feature type="domain" description="G-protein coupled receptors family 3 profile" evidence="12">
    <location>
        <begin position="540"/>
        <end position="804"/>
    </location>
</feature>
<evidence type="ECO:0000256" key="5">
    <source>
        <dbReference type="ARBA" id="ARBA00022989"/>
    </source>
</evidence>
<evidence type="ECO:0000256" key="8">
    <source>
        <dbReference type="ARBA" id="ARBA00023170"/>
    </source>
</evidence>
<feature type="transmembrane region" description="Helical" evidence="11">
    <location>
        <begin position="1489"/>
        <end position="1508"/>
    </location>
</feature>
<feature type="transmembrane region" description="Helical" evidence="11">
    <location>
        <begin position="1445"/>
        <end position="1469"/>
    </location>
</feature>
<sequence>MLYQIICIWYLLWSPIIGMLLFLYALLLFHQHHAEVENTPCQTMGDPNYPLFFKDGDVTIGGIFPIHRKETLPSFEFMEKPQLLLCSSVNLRNLLLAQVMIFTIEEINRNETLLPNVSIGYRIYDTCSSRLSTMSATMGLMNGPDFGSGDTCNGQPPLPAIIGETESSATVILSRTTGPFKIPVISPSATCVCLSNRKDYPSFFRTIASDYHQSSALVNIVKHFGWSWVGAVNSDTDYGNNGMAVFLKIAQEEGICVEYSVKFYRTETEKLKKVVDTIKKGTAKVVVAFVSFVEMGLLIDQLSIQNIAGFQMIGVESWIATTNYITPNSFHSLGGSLGFAVRKINIEGFADYLLQAFWDTAFPCSQSEGNFSQYVLSCSRYEELLALKSNNENVPELRYEYNVYKAVYAVAHALHSLLKCTELKGCEKSLTIQPQQMVEAMKKVNFTTKMGDHVWFDSSGGAVAQYEVVNWQQDSDGSFQFKSVGYYDASLPPHQRLQLDTKKIIWAGGLLECPGEYWSNAEKNNCVLKTVEFLSFTEFMGIVLVFFSLFGVGITALVAILFYSKKDTPIVKANNSELSFLLLFSLTLCFLCSLTFIGRPTEWSCMLRHTAFGITFVLCISCVLGKTIVVLMAFKATLPGSNVMKWFGPKQQRLSVFTFTLTQVLICVLWLTISPPFPHKNMKYYKEKIILECSLGSVIGFWAVLGYIGLLAIWCFILSFLARKLPDNFNEAKFITFSMLIFCAVWITFIPAYVSSPGKFTVAVEIFAILASSFGLLFCIFVPKCYIILLKPEQNTKQNMMGTSKMFLFLYTLLLFHQLHTKAGNTLCRIMGDPQYPLLSKDGDITIGALFPVHSIETLPTFEFTQKPQLLSCSSVYLRDFRLAQIMIFAIEEINRSERLLPNVSIGYRIYDTCGSRLSTMSATLGLMNGQEFGAGYRCNGQSPLNAIIGESESSATVILSKTTGPFKIPVISHSASCECLSNRKEHPTVFRTMASDYYQSRALASIVKDLGWSWVGAVNSDNEYGNYGMAIFLKIAQENGICVEYSVKFYRTEKEKLQKVVDTIRKSTAKVIIAFTSLPEMGLLIDQLSTENITGFQIIGVKSWITVKSLITPNSFRVLGGSLGFAVRKINVEGFADYVIKEFWNTAFPCSQSEGNSSQYALSCSRYKELLLLKHYNEDVPEQRYASYVYKAVYAVAHSLHSLLKCKEKEGCEKDLTIQPQQIVEALKKVNFTIKMGDRVWFDSTGGAVAQYDIINWQQESDGSIQFKSVGYYDASLPPHQRFVLHTENIIWAGGQLEKPKSVCSENCPPGTRKAAQKGRPVCCYDCIPCAEGEISNETDSNNCKQCPGEYWSNAEKNKCVLKAVEFLSFTEVMGIVLVFFSLLGVGLTVMVAILFYRKKNTPIIKANNSELSFLLLFSLTLCFLCSLTFIGRPTEWSCMLRHTVFGITFVLCISCVLSKTIVVLMAFKATLPGSNVMKWFGPAQQRLSVLAFTLVQVLICVLWLTISPPFPLKNMKYYKEKIVLECSLGSVIGFWSVLGYIGLLAVLCFILAFLARTLPDNFNEAKFITFSMLIFCAVWITFIPAYVSSPGKFTVAVEIFAILASSFGLLFCIFAPTCYIILFKPEENTKQNIMGKTTSKPC</sequence>
<feature type="transmembrane region" description="Helical" evidence="11">
    <location>
        <begin position="576"/>
        <end position="598"/>
    </location>
</feature>
<protein>
    <submittedName>
        <fullName evidence="13">Extracellular calcium-sensing receptor</fullName>
    </submittedName>
</protein>
<keyword evidence="8 13" id="KW-0675">Receptor</keyword>
<gene>
    <name evidence="13" type="ORF">H4Q32_014020</name>
</gene>
<dbReference type="EMBL" id="JACTAM010000018">
    <property type="protein sequence ID" value="KAI2653695.1"/>
    <property type="molecule type" value="Genomic_DNA"/>
</dbReference>
<dbReference type="CDD" id="cd15283">
    <property type="entry name" value="7tmC_V2R_pheromone"/>
    <property type="match status" value="2"/>
</dbReference>
<evidence type="ECO:0000256" key="3">
    <source>
        <dbReference type="ARBA" id="ARBA00022692"/>
    </source>
</evidence>
<dbReference type="InterPro" id="IPR017979">
    <property type="entry name" value="GPCR_3_CS"/>
</dbReference>
<dbReference type="SUPFAM" id="SSF53822">
    <property type="entry name" value="Periplasmic binding protein-like I"/>
    <property type="match status" value="2"/>
</dbReference>
<feature type="transmembrane region" description="Helical" evidence="11">
    <location>
        <begin position="610"/>
        <end position="634"/>
    </location>
</feature>
<feature type="transmembrane region" description="Helical" evidence="11">
    <location>
        <begin position="766"/>
        <end position="790"/>
    </location>
</feature>
<feature type="transmembrane region" description="Helical" evidence="11">
    <location>
        <begin position="699"/>
        <end position="722"/>
    </location>
</feature>
<feature type="transmembrane region" description="Helical" evidence="11">
    <location>
        <begin position="1374"/>
        <end position="1398"/>
    </location>
</feature>
<dbReference type="Pfam" id="PF00003">
    <property type="entry name" value="7tm_3"/>
    <property type="match status" value="2"/>
</dbReference>
<evidence type="ECO:0000256" key="11">
    <source>
        <dbReference type="SAM" id="Phobius"/>
    </source>
</evidence>
<evidence type="ECO:0000256" key="9">
    <source>
        <dbReference type="ARBA" id="ARBA00023180"/>
    </source>
</evidence>
<dbReference type="InterPro" id="IPR004073">
    <property type="entry name" value="GPCR_3_vmron_rcpt_2"/>
</dbReference>
<dbReference type="InterPro" id="IPR038550">
    <property type="entry name" value="GPCR_3_9-Cys_sf"/>
</dbReference>
<feature type="transmembrane region" description="Helical" evidence="11">
    <location>
        <begin position="654"/>
        <end position="673"/>
    </location>
</feature>
<keyword evidence="3 11" id="KW-0812">Transmembrane</keyword>
<feature type="transmembrane region" description="Helical" evidence="11">
    <location>
        <begin position="1601"/>
        <end position="1624"/>
    </location>
</feature>
<evidence type="ECO:0000256" key="2">
    <source>
        <dbReference type="ARBA" id="ARBA00022475"/>
    </source>
</evidence>
<keyword evidence="6" id="KW-0297">G-protein coupled receptor</keyword>
<keyword evidence="4" id="KW-0732">Signal</keyword>
<keyword evidence="2" id="KW-1003">Cell membrane</keyword>
<dbReference type="InterPro" id="IPR000337">
    <property type="entry name" value="GPCR_3"/>
</dbReference>
<feature type="transmembrane region" description="Helical" evidence="11">
    <location>
        <begin position="539"/>
        <end position="564"/>
    </location>
</feature>
<dbReference type="PANTHER" id="PTHR24061">
    <property type="entry name" value="CALCIUM-SENSING RECEPTOR-RELATED"/>
    <property type="match status" value="1"/>
</dbReference>
<proteinExistence type="predicted"/>
<dbReference type="PRINTS" id="PR01535">
    <property type="entry name" value="VOMERONASL2R"/>
</dbReference>
<keyword evidence="5 11" id="KW-1133">Transmembrane helix</keyword>
<keyword evidence="9" id="KW-0325">Glycoprotein</keyword>
<feature type="transmembrane region" description="Helical" evidence="11">
    <location>
        <begin position="1413"/>
        <end position="1433"/>
    </location>
</feature>
<evidence type="ECO:0000256" key="7">
    <source>
        <dbReference type="ARBA" id="ARBA00023136"/>
    </source>
</evidence>
<feature type="transmembrane region" description="Helical" evidence="11">
    <location>
        <begin position="802"/>
        <end position="819"/>
    </location>
</feature>
<accession>A0ABQ8LSR6</accession>
<feature type="transmembrane region" description="Helical" evidence="11">
    <location>
        <begin position="1569"/>
        <end position="1589"/>
    </location>
</feature>
<evidence type="ECO:0000256" key="6">
    <source>
        <dbReference type="ARBA" id="ARBA00023040"/>
    </source>
</evidence>
<dbReference type="PRINTS" id="PR00248">
    <property type="entry name" value="GPCRMGR"/>
</dbReference>
<evidence type="ECO:0000256" key="4">
    <source>
        <dbReference type="ARBA" id="ARBA00022729"/>
    </source>
</evidence>